<evidence type="ECO:0000256" key="6">
    <source>
        <dbReference type="SAM" id="Phobius"/>
    </source>
</evidence>
<evidence type="ECO:0000313" key="9">
    <source>
        <dbReference type="Proteomes" id="UP000183487"/>
    </source>
</evidence>
<evidence type="ECO:0000256" key="4">
    <source>
        <dbReference type="ARBA" id="ARBA00022989"/>
    </source>
</evidence>
<dbReference type="RefSeq" id="WP_074770949.1">
    <property type="nucleotide sequence ID" value="NZ_FNKP01000002.1"/>
</dbReference>
<feature type="transmembrane region" description="Helical" evidence="6">
    <location>
        <begin position="89"/>
        <end position="106"/>
    </location>
</feature>
<dbReference type="AlphaFoldDB" id="A0A1H1J0I6"/>
<dbReference type="GO" id="GO:0016020">
    <property type="term" value="C:membrane"/>
    <property type="evidence" value="ECO:0007669"/>
    <property type="project" value="UniProtKB-SubCell"/>
</dbReference>
<feature type="domain" description="EamA" evidence="7">
    <location>
        <begin position="6"/>
        <end position="134"/>
    </location>
</feature>
<dbReference type="PANTHER" id="PTHR32322:SF2">
    <property type="entry name" value="EAMA DOMAIN-CONTAINING PROTEIN"/>
    <property type="match status" value="1"/>
</dbReference>
<feature type="domain" description="EamA" evidence="7">
    <location>
        <begin position="149"/>
        <end position="283"/>
    </location>
</feature>
<feature type="transmembrane region" description="Helical" evidence="6">
    <location>
        <begin position="148"/>
        <end position="167"/>
    </location>
</feature>
<proteinExistence type="inferred from homology"/>
<keyword evidence="3 6" id="KW-0812">Transmembrane</keyword>
<keyword evidence="9" id="KW-1185">Reference proteome</keyword>
<evidence type="ECO:0000259" key="7">
    <source>
        <dbReference type="Pfam" id="PF00892"/>
    </source>
</evidence>
<dbReference type="InterPro" id="IPR037185">
    <property type="entry name" value="EmrE-like"/>
</dbReference>
<dbReference type="Gene3D" id="1.10.3730.20">
    <property type="match status" value="1"/>
</dbReference>
<feature type="transmembrane region" description="Helical" evidence="6">
    <location>
        <begin position="34"/>
        <end position="52"/>
    </location>
</feature>
<accession>A0A1H1J0I6</accession>
<feature type="transmembrane region" description="Helical" evidence="6">
    <location>
        <begin position="267"/>
        <end position="285"/>
    </location>
</feature>
<organism evidence="8 9">
    <name type="scientific">Paraburkholderia fungorum</name>
    <dbReference type="NCBI Taxonomy" id="134537"/>
    <lineage>
        <taxon>Bacteria</taxon>
        <taxon>Pseudomonadati</taxon>
        <taxon>Pseudomonadota</taxon>
        <taxon>Betaproteobacteria</taxon>
        <taxon>Burkholderiales</taxon>
        <taxon>Burkholderiaceae</taxon>
        <taxon>Paraburkholderia</taxon>
    </lineage>
</organism>
<dbReference type="OrthoDB" id="2352272at2"/>
<dbReference type="Pfam" id="PF00892">
    <property type="entry name" value="EamA"/>
    <property type="match status" value="2"/>
</dbReference>
<dbReference type="Proteomes" id="UP000183487">
    <property type="component" value="Unassembled WGS sequence"/>
</dbReference>
<keyword evidence="5 6" id="KW-0472">Membrane</keyword>
<dbReference type="PANTHER" id="PTHR32322">
    <property type="entry name" value="INNER MEMBRANE TRANSPORTER"/>
    <property type="match status" value="1"/>
</dbReference>
<evidence type="ECO:0000256" key="3">
    <source>
        <dbReference type="ARBA" id="ARBA00022692"/>
    </source>
</evidence>
<evidence type="ECO:0000256" key="2">
    <source>
        <dbReference type="ARBA" id="ARBA00007362"/>
    </source>
</evidence>
<feature type="transmembrane region" description="Helical" evidence="6">
    <location>
        <begin position="64"/>
        <end position="83"/>
    </location>
</feature>
<dbReference type="InterPro" id="IPR000620">
    <property type="entry name" value="EamA_dom"/>
</dbReference>
<dbReference type="EMBL" id="FNKP01000002">
    <property type="protein sequence ID" value="SDR43038.1"/>
    <property type="molecule type" value="Genomic_DNA"/>
</dbReference>
<reference evidence="9" key="1">
    <citation type="submission" date="2016-10" db="EMBL/GenBank/DDBJ databases">
        <authorList>
            <person name="Varghese N."/>
        </authorList>
    </citation>
    <scope>NUCLEOTIDE SEQUENCE [LARGE SCALE GENOMIC DNA]</scope>
    <source>
        <strain evidence="9">GAS106B</strain>
    </source>
</reference>
<comment type="similarity">
    <text evidence="2">Belongs to the EamA transporter family.</text>
</comment>
<evidence type="ECO:0000256" key="1">
    <source>
        <dbReference type="ARBA" id="ARBA00004141"/>
    </source>
</evidence>
<feature type="transmembrane region" description="Helical" evidence="6">
    <location>
        <begin position="212"/>
        <end position="236"/>
    </location>
</feature>
<dbReference type="SUPFAM" id="SSF103481">
    <property type="entry name" value="Multidrug resistance efflux transporter EmrE"/>
    <property type="match status" value="2"/>
</dbReference>
<dbReference type="InterPro" id="IPR050638">
    <property type="entry name" value="AA-Vitamin_Transporters"/>
</dbReference>
<evidence type="ECO:0000256" key="5">
    <source>
        <dbReference type="ARBA" id="ARBA00023136"/>
    </source>
</evidence>
<feature type="transmembrane region" description="Helical" evidence="6">
    <location>
        <begin position="118"/>
        <end position="136"/>
    </location>
</feature>
<sequence>MNLALYAVTVLIWGTTWLAIKWQLGSVPPPVSIAWRFWIAALVLFALLRIMRRPIWPPRAAWRYLAAQGFTLFCLNFLCFYYAEQTVPSGLVAVVFSIAPLLNSINGRIFMGRPLQPTAIAGAMLGLVGILCLFVQQMAGHLGDRAELIGLGIAFLGTLCFSTGSLLSSRMQSMGLHPFATNSWAMLIGASILTVGSALGGLSFAVEPSARYLGALAYLAIFGSVIGFTAYLMLVGRMGPERAAYCTVLFPIVALAASTVFEGYRWSALAVVGLLLVVAGNLVAFDLTKRIFVRRSPARS</sequence>
<name>A0A1H1J0I6_9BURK</name>
<protein>
    <submittedName>
        <fullName evidence="8">Threonine/homoserine efflux transporter RhtA</fullName>
    </submittedName>
</protein>
<feature type="transmembrane region" description="Helical" evidence="6">
    <location>
        <begin position="179"/>
        <end position="206"/>
    </location>
</feature>
<gene>
    <name evidence="8" type="ORF">SAMN05443245_5934</name>
</gene>
<evidence type="ECO:0000313" key="8">
    <source>
        <dbReference type="EMBL" id="SDR43038.1"/>
    </source>
</evidence>
<comment type="subcellular location">
    <subcellularLocation>
        <location evidence="1">Membrane</location>
        <topology evidence="1">Multi-pass membrane protein</topology>
    </subcellularLocation>
</comment>
<keyword evidence="4 6" id="KW-1133">Transmembrane helix</keyword>